<keyword evidence="1" id="KW-0812">Transmembrane</keyword>
<keyword evidence="1" id="KW-1133">Transmembrane helix</keyword>
<evidence type="ECO:0000313" key="2">
    <source>
        <dbReference type="EMBL" id="VVC02730.1"/>
    </source>
</evidence>
<gene>
    <name evidence="2" type="ORF">LFW2832_01214</name>
</gene>
<evidence type="ECO:0000313" key="3">
    <source>
        <dbReference type="Proteomes" id="UP000789941"/>
    </source>
</evidence>
<comment type="caution">
    <text evidence="2">The sequence shown here is derived from an EMBL/GenBank/DDBJ whole genome shotgun (WGS) entry which is preliminary data.</text>
</comment>
<evidence type="ECO:0000256" key="1">
    <source>
        <dbReference type="SAM" id="Phobius"/>
    </source>
</evidence>
<sequence>MEYQKVVISIIVILAIIAVYLALVTIKPVQPEVNTTAAEELLLKGVRFGMYESTYQLSYNELADGYRTYYSMEEDGENQSIYVQNPLSTKKAYYFSNETILCIKYPLTANESCASVYGNAELKNYMASLSSKFLNDALIERYKNDMSYLISKNYVKLSPDITTKTINGKQCQEISYQIDYSNISLDDAARFGIGSDAPKKFNWKMCIDNQTGWIYSKYFDYKENGTTHTYEYQLVSFKKGEAAIVAPAELVDSVISILYQEREQYSKLAKCYTDKQGDDRERCITTMAITLKRKDLCDLTGQRRDTCLIALVPITKDEDICKLIVSQSVKDDCYIELAGAYKNSSYCSQMQNSSKLDQCYAAAKVAQQTPFLPPSDLCDAITNESSKDQCNMMQAMAHKDNSYCDKITNDSLVPICLNYTSGNYSGNMTTIDPEFAMGLVNSSVDFIKYLIALKNGSANGTIPLPPLPPLPN</sequence>
<proteinExistence type="predicted"/>
<name>A0A5E4LL48_9ARCH</name>
<keyword evidence="1" id="KW-0472">Membrane</keyword>
<dbReference type="Proteomes" id="UP000789941">
    <property type="component" value="Unassembled WGS sequence"/>
</dbReference>
<dbReference type="AlphaFoldDB" id="A0A5E4LL48"/>
<accession>A0A5E4LL48</accession>
<protein>
    <submittedName>
        <fullName evidence="2">Uncharacterized protein</fullName>
    </submittedName>
</protein>
<feature type="transmembrane region" description="Helical" evidence="1">
    <location>
        <begin position="7"/>
        <end position="26"/>
    </location>
</feature>
<reference evidence="2 3" key="1">
    <citation type="submission" date="2019-08" db="EMBL/GenBank/DDBJ databases">
        <authorList>
            <person name="Vazquez-Campos X."/>
        </authorList>
    </citation>
    <scope>NUCLEOTIDE SEQUENCE [LARGE SCALE GENOMIC DNA]</scope>
    <source>
        <strain evidence="2">LFW-283_2</strain>
    </source>
</reference>
<organism evidence="2 3">
    <name type="scientific">Candidatus Bilamarchaeum dharawalense</name>
    <dbReference type="NCBI Taxonomy" id="2885759"/>
    <lineage>
        <taxon>Archaea</taxon>
        <taxon>Candidatus Micrarchaeota</taxon>
        <taxon>Candidatus Micrarchaeia</taxon>
        <taxon>Candidatus Anstonellales</taxon>
        <taxon>Candidatus Bilamarchaeaceae</taxon>
        <taxon>Candidatus Bilamarchaeum</taxon>
    </lineage>
</organism>
<dbReference type="EMBL" id="CABMJJ010000002">
    <property type="protein sequence ID" value="VVC02730.1"/>
    <property type="molecule type" value="Genomic_DNA"/>
</dbReference>